<protein>
    <recommendedName>
        <fullName evidence="3">ABC transporter ATP-binding protein</fullName>
    </recommendedName>
</protein>
<accession>A0ABP8DTK9</accession>
<organism evidence="1 2">
    <name type="scientific">Dactylosporangium darangshiense</name>
    <dbReference type="NCBI Taxonomy" id="579108"/>
    <lineage>
        <taxon>Bacteria</taxon>
        <taxon>Bacillati</taxon>
        <taxon>Actinomycetota</taxon>
        <taxon>Actinomycetes</taxon>
        <taxon>Micromonosporales</taxon>
        <taxon>Micromonosporaceae</taxon>
        <taxon>Dactylosporangium</taxon>
    </lineage>
</organism>
<reference evidence="2" key="1">
    <citation type="journal article" date="2019" name="Int. J. Syst. Evol. Microbiol.">
        <title>The Global Catalogue of Microorganisms (GCM) 10K type strain sequencing project: providing services to taxonomists for standard genome sequencing and annotation.</title>
        <authorList>
            <consortium name="The Broad Institute Genomics Platform"/>
            <consortium name="The Broad Institute Genome Sequencing Center for Infectious Disease"/>
            <person name="Wu L."/>
            <person name="Ma J."/>
        </authorList>
    </citation>
    <scope>NUCLEOTIDE SEQUENCE [LARGE SCALE GENOMIC DNA]</scope>
    <source>
        <strain evidence="2">JCM 17441</strain>
    </source>
</reference>
<keyword evidence="2" id="KW-1185">Reference proteome</keyword>
<evidence type="ECO:0000313" key="2">
    <source>
        <dbReference type="Proteomes" id="UP001500620"/>
    </source>
</evidence>
<proteinExistence type="predicted"/>
<evidence type="ECO:0000313" key="1">
    <source>
        <dbReference type="EMBL" id="GAA4263355.1"/>
    </source>
</evidence>
<dbReference type="Proteomes" id="UP001500620">
    <property type="component" value="Unassembled WGS sequence"/>
</dbReference>
<sequence length="55" mass="5808">MPTDGSTLSAFNDGQPQGLVEVRAATKRFGELYALRSVDLTVGQGEVVVVLVVLC</sequence>
<evidence type="ECO:0008006" key="3">
    <source>
        <dbReference type="Google" id="ProtNLM"/>
    </source>
</evidence>
<comment type="caution">
    <text evidence="1">The sequence shown here is derived from an EMBL/GenBank/DDBJ whole genome shotgun (WGS) entry which is preliminary data.</text>
</comment>
<dbReference type="EMBL" id="BAABAT010000067">
    <property type="protein sequence ID" value="GAA4263355.1"/>
    <property type="molecule type" value="Genomic_DNA"/>
</dbReference>
<name>A0ABP8DTK9_9ACTN</name>
<gene>
    <name evidence="1" type="ORF">GCM10022255_107160</name>
</gene>